<proteinExistence type="predicted"/>
<reference evidence="1" key="2">
    <citation type="journal article" date="2015" name="Data Brief">
        <title>Shoot transcriptome of the giant reed, Arundo donax.</title>
        <authorList>
            <person name="Barrero R.A."/>
            <person name="Guerrero F.D."/>
            <person name="Moolhuijzen P."/>
            <person name="Goolsby J.A."/>
            <person name="Tidwell J."/>
            <person name="Bellgard S.E."/>
            <person name="Bellgard M.I."/>
        </authorList>
    </citation>
    <scope>NUCLEOTIDE SEQUENCE</scope>
    <source>
        <tissue evidence="1">Shoot tissue taken approximately 20 cm above the soil surface</tissue>
    </source>
</reference>
<accession>A0A0A9DL13</accession>
<dbReference type="AlphaFoldDB" id="A0A0A9DL13"/>
<organism evidence="1">
    <name type="scientific">Arundo donax</name>
    <name type="common">Giant reed</name>
    <name type="synonym">Donax arundinaceus</name>
    <dbReference type="NCBI Taxonomy" id="35708"/>
    <lineage>
        <taxon>Eukaryota</taxon>
        <taxon>Viridiplantae</taxon>
        <taxon>Streptophyta</taxon>
        <taxon>Embryophyta</taxon>
        <taxon>Tracheophyta</taxon>
        <taxon>Spermatophyta</taxon>
        <taxon>Magnoliopsida</taxon>
        <taxon>Liliopsida</taxon>
        <taxon>Poales</taxon>
        <taxon>Poaceae</taxon>
        <taxon>PACMAD clade</taxon>
        <taxon>Arundinoideae</taxon>
        <taxon>Arundineae</taxon>
        <taxon>Arundo</taxon>
    </lineage>
</organism>
<reference evidence="1" key="1">
    <citation type="submission" date="2014-09" db="EMBL/GenBank/DDBJ databases">
        <authorList>
            <person name="Magalhaes I.L.F."/>
            <person name="Oliveira U."/>
            <person name="Santos F.R."/>
            <person name="Vidigal T.H.D.A."/>
            <person name="Brescovit A.D."/>
            <person name="Santos A.J."/>
        </authorList>
    </citation>
    <scope>NUCLEOTIDE SEQUENCE</scope>
    <source>
        <tissue evidence="1">Shoot tissue taken approximately 20 cm above the soil surface</tissue>
    </source>
</reference>
<name>A0A0A9DL13_ARUDO</name>
<evidence type="ECO:0000313" key="1">
    <source>
        <dbReference type="EMBL" id="JAD86350.1"/>
    </source>
</evidence>
<protein>
    <submittedName>
        <fullName evidence="1">Uncharacterized protein</fullName>
    </submittedName>
</protein>
<dbReference type="EMBL" id="GBRH01211545">
    <property type="protein sequence ID" value="JAD86350.1"/>
    <property type="molecule type" value="Transcribed_RNA"/>
</dbReference>
<sequence length="48" mass="5580">MKIKGICVVKQLHKVKKVHVSPSYTMNTEPTNLHKLTSFTKLNRICRK</sequence>